<feature type="region of interest" description="Disordered" evidence="1">
    <location>
        <begin position="132"/>
        <end position="170"/>
    </location>
</feature>
<name>A0A061HEW4_BLUGR</name>
<dbReference type="EMBL" id="KE375079">
    <property type="protein sequence ID" value="EPQ64181.1"/>
    <property type="molecule type" value="Genomic_DNA"/>
</dbReference>
<dbReference type="OrthoDB" id="5388322at2759"/>
<evidence type="ECO:0000313" key="3">
    <source>
        <dbReference type="EMBL" id="EPQ64181.1"/>
    </source>
</evidence>
<evidence type="ECO:0000259" key="2">
    <source>
        <dbReference type="Pfam" id="PF15377"/>
    </source>
</evidence>
<dbReference type="InterPro" id="IPR027911">
    <property type="entry name" value="DUF4604"/>
</dbReference>
<feature type="non-terminal residue" evidence="4">
    <location>
        <position position="170"/>
    </location>
</feature>
<sequence length="170" mass="19090">MKITSKNLLYNSTLPPFLARLQAESSSNDSQRHVGIRGRKVQNADEIDENEPVYFDEETKCSLTKTEWEAKQVESKAEEEELRDPSQLEEDSELKLNAATGKINGVAIGISKKRKTGKIICGDQSDCVKKDLNTSKSPRNYLGSHQERGVSDNVPKKGKNCKRMKLSFDD</sequence>
<feature type="region of interest" description="Disordered" evidence="1">
    <location>
        <begin position="72"/>
        <end position="91"/>
    </location>
</feature>
<evidence type="ECO:0000313" key="4">
    <source>
        <dbReference type="EMBL" id="SUZ11000.1"/>
    </source>
</evidence>
<dbReference type="HOGENOM" id="CLU_096170_1_1_1"/>
<accession>A0A061HEW4</accession>
<organism evidence="4">
    <name type="scientific">Blumeria graminis f. sp. tritici 96224</name>
    <dbReference type="NCBI Taxonomy" id="1268274"/>
    <lineage>
        <taxon>Eukaryota</taxon>
        <taxon>Fungi</taxon>
        <taxon>Dikarya</taxon>
        <taxon>Ascomycota</taxon>
        <taxon>Pezizomycotina</taxon>
        <taxon>Leotiomycetes</taxon>
        <taxon>Erysiphales</taxon>
        <taxon>Erysiphaceae</taxon>
        <taxon>Blumeria</taxon>
    </lineage>
</organism>
<proteinExistence type="predicted"/>
<feature type="region of interest" description="Disordered" evidence="1">
    <location>
        <begin position="23"/>
        <end position="49"/>
    </location>
</feature>
<evidence type="ECO:0000256" key="1">
    <source>
        <dbReference type="SAM" id="MobiDB-lite"/>
    </source>
</evidence>
<dbReference type="Proteomes" id="UP000053110">
    <property type="component" value="Unassembled WGS sequence"/>
</dbReference>
<feature type="domain" description="DUF4604" evidence="2">
    <location>
        <begin position="6"/>
        <end position="170"/>
    </location>
</feature>
<feature type="compositionally biased region" description="Basic residues" evidence="1">
    <location>
        <begin position="156"/>
        <end position="170"/>
    </location>
</feature>
<reference evidence="4" key="3">
    <citation type="submission" date="2018-07" db="EMBL/GenBank/DDBJ databases">
        <authorList>
            <person name="Quirk P.G."/>
            <person name="Krulwich T.A."/>
        </authorList>
    </citation>
    <scope>NUCLEOTIDE SEQUENCE</scope>
    <source>
        <strain evidence="4">96224</strain>
    </source>
</reference>
<reference evidence="3" key="2">
    <citation type="submission" date="2013-01" db="EMBL/GenBank/DDBJ databases">
        <title>The wheat powdery mildew genome reveals unique evolution of an obligate biotroph.</title>
        <authorList>
            <person name="Oberhaensli S."/>
            <person name="Wicker T."/>
            <person name="Keller B."/>
        </authorList>
    </citation>
    <scope>NUCLEOTIDE SEQUENCE</scope>
    <source>
        <strain evidence="3">96224</strain>
    </source>
</reference>
<evidence type="ECO:0000313" key="5">
    <source>
        <dbReference type="Proteomes" id="UP000053110"/>
    </source>
</evidence>
<feature type="compositionally biased region" description="Acidic residues" evidence="1">
    <location>
        <begin position="77"/>
        <end position="91"/>
    </location>
</feature>
<dbReference type="AlphaFoldDB" id="A0A061HEW4"/>
<dbReference type="Pfam" id="PF15377">
    <property type="entry name" value="DUF4604"/>
    <property type="match status" value="1"/>
</dbReference>
<reference evidence="5" key="1">
    <citation type="journal article" date="2013" name="Nat. Genet.">
        <title>The wheat powdery mildew genome shows the unique evolution of an obligate biotroph.</title>
        <authorList>
            <person name="Wicker T."/>
            <person name="Oberhaensli S."/>
            <person name="Parlange F."/>
            <person name="Buchmann J.P."/>
            <person name="Shatalina M."/>
            <person name="Roffler S."/>
            <person name="Ben-David R."/>
            <person name="Dolezel J."/>
            <person name="Simkova H."/>
            <person name="Schulze-Lefert P."/>
            <person name="Spanu P.D."/>
            <person name="Bruggmann R."/>
            <person name="Amselem J."/>
            <person name="Quesneville H."/>
            <person name="Ver Loren van Themaat E."/>
            <person name="Paape T."/>
            <person name="Shimizu K.K."/>
            <person name="Keller B."/>
        </authorList>
    </citation>
    <scope>NUCLEOTIDE SEQUENCE [LARGE SCALE GENOMIC DNA]</scope>
    <source>
        <strain evidence="5">96224</strain>
    </source>
</reference>
<protein>
    <submittedName>
        <fullName evidence="4">BgtA-20074</fullName>
    </submittedName>
</protein>
<gene>
    <name evidence="3" type="ORF">BGT96224_A20074</name>
    <name evidence="4" type="ORF">BGT96224V2_LOCUS4176</name>
</gene>
<dbReference type="EMBL" id="UIGY01000106">
    <property type="protein sequence ID" value="SUZ11000.1"/>
    <property type="molecule type" value="Genomic_DNA"/>
</dbReference>